<dbReference type="InterPro" id="IPR045057">
    <property type="entry name" value="Gcn5-rel_NAT"/>
</dbReference>
<dbReference type="InterPro" id="IPR031165">
    <property type="entry name" value="GNAT_YJDJ"/>
</dbReference>
<name>A0ABM8E9S0_9HYPH</name>
<keyword evidence="3" id="KW-1185">Reference proteome</keyword>
<gene>
    <name evidence="2" type="ORF">SS37A_22760</name>
</gene>
<dbReference type="Proteomes" id="UP001317629">
    <property type="component" value="Chromosome"/>
</dbReference>
<evidence type="ECO:0000313" key="3">
    <source>
        <dbReference type="Proteomes" id="UP001317629"/>
    </source>
</evidence>
<dbReference type="SUPFAM" id="SSF55729">
    <property type="entry name" value="Acyl-CoA N-acyltransferases (Nat)"/>
    <property type="match status" value="1"/>
</dbReference>
<protein>
    <submittedName>
        <fullName evidence="2">N-acetyltransferase</fullName>
    </submittedName>
</protein>
<dbReference type="InterPro" id="IPR016181">
    <property type="entry name" value="Acyl_CoA_acyltransferase"/>
</dbReference>
<dbReference type="Gene3D" id="3.40.630.30">
    <property type="match status" value="1"/>
</dbReference>
<accession>A0ABM8E9S0</accession>
<dbReference type="PANTHER" id="PTHR31435">
    <property type="entry name" value="PROTEIN NATD1"/>
    <property type="match status" value="1"/>
</dbReference>
<organism evidence="2 3">
    <name type="scientific">Methylocystis iwaonis</name>
    <dbReference type="NCBI Taxonomy" id="2885079"/>
    <lineage>
        <taxon>Bacteria</taxon>
        <taxon>Pseudomonadati</taxon>
        <taxon>Pseudomonadota</taxon>
        <taxon>Alphaproteobacteria</taxon>
        <taxon>Hyphomicrobiales</taxon>
        <taxon>Methylocystaceae</taxon>
        <taxon>Methylocystis</taxon>
    </lineage>
</organism>
<dbReference type="RefSeq" id="WP_281928015.1">
    <property type="nucleotide sequence ID" value="NZ_AP027142.1"/>
</dbReference>
<dbReference type="EMBL" id="AP027142">
    <property type="protein sequence ID" value="BDV34747.1"/>
    <property type="molecule type" value="Genomic_DNA"/>
</dbReference>
<feature type="domain" description="N-acetyltransferase" evidence="1">
    <location>
        <begin position="8"/>
        <end position="93"/>
    </location>
</feature>
<proteinExistence type="predicted"/>
<reference evidence="2 3" key="1">
    <citation type="journal article" date="2023" name="Int. J. Syst. Evol. Microbiol.">
        <title>Methylocystis iwaonis sp. nov., a type II methane-oxidizing bacterium from surface soil of a rice paddy field in Japan, and emended description of the genus Methylocystis (ex Whittenbury et al. 1970) Bowman et al. 1993.</title>
        <authorList>
            <person name="Kaise H."/>
            <person name="Sawadogo J.B."/>
            <person name="Alam M.S."/>
            <person name="Ueno C."/>
            <person name="Dianou D."/>
            <person name="Shinjo R."/>
            <person name="Asakawa S."/>
        </authorList>
    </citation>
    <scope>NUCLEOTIDE SEQUENCE [LARGE SCALE GENOMIC DNA]</scope>
    <source>
        <strain evidence="2 3">SS37A-Re</strain>
    </source>
</reference>
<dbReference type="Pfam" id="PF14542">
    <property type="entry name" value="Acetyltransf_CG"/>
    <property type="match status" value="1"/>
</dbReference>
<evidence type="ECO:0000313" key="2">
    <source>
        <dbReference type="EMBL" id="BDV34747.1"/>
    </source>
</evidence>
<evidence type="ECO:0000259" key="1">
    <source>
        <dbReference type="PROSITE" id="PS51729"/>
    </source>
</evidence>
<dbReference type="PROSITE" id="PS51729">
    <property type="entry name" value="GNAT_YJDJ"/>
    <property type="match status" value="1"/>
</dbReference>
<dbReference type="PANTHER" id="PTHR31435:SF10">
    <property type="entry name" value="BSR4717 PROTEIN"/>
    <property type="match status" value="1"/>
</dbReference>
<sequence>MGESFAVRDNSARSRFELDLDGSMALAEYTLTDGVMTFTHTETPPALQGRGAASKLIHGALLAARARGLKVRATCSFVVAYLERHPEFADLTPSSDPR</sequence>